<dbReference type="SUPFAM" id="SSF109604">
    <property type="entry name" value="HD-domain/PDEase-like"/>
    <property type="match status" value="1"/>
</dbReference>
<evidence type="ECO:0000313" key="4">
    <source>
        <dbReference type="EMBL" id="PPE74306.1"/>
    </source>
</evidence>
<dbReference type="PROSITE" id="PS50110">
    <property type="entry name" value="RESPONSE_REGULATORY"/>
    <property type="match status" value="1"/>
</dbReference>
<dbReference type="Gene3D" id="1.10.3210.10">
    <property type="entry name" value="Hypothetical protein af1432"/>
    <property type="match status" value="1"/>
</dbReference>
<protein>
    <submittedName>
        <fullName evidence="4">Metal-dependent phosphohydrolase</fullName>
    </submittedName>
</protein>
<feature type="modified residue" description="4-aspartylphosphate" evidence="1">
    <location>
        <position position="84"/>
    </location>
</feature>
<dbReference type="PANTHER" id="PTHR45228:SF9">
    <property type="entry name" value="3'3'-CGAMP-SPECIFIC PHOSPHODIESTERASE 2"/>
    <property type="match status" value="1"/>
</dbReference>
<comment type="caution">
    <text evidence="4">The sequence shown here is derived from an EMBL/GenBank/DDBJ whole genome shotgun (WGS) entry which is preliminary data.</text>
</comment>
<dbReference type="InterPro" id="IPR003607">
    <property type="entry name" value="HD/PDEase_dom"/>
</dbReference>
<dbReference type="GO" id="GO:0008081">
    <property type="term" value="F:phosphoric diester hydrolase activity"/>
    <property type="evidence" value="ECO:0007669"/>
    <property type="project" value="UniProtKB-ARBA"/>
</dbReference>
<dbReference type="InterPro" id="IPR011006">
    <property type="entry name" value="CheY-like_superfamily"/>
</dbReference>
<feature type="domain" description="Response regulatory" evidence="2">
    <location>
        <begin position="29"/>
        <end position="153"/>
    </location>
</feature>
<accession>A0A2S5TH44</accession>
<dbReference type="AlphaFoldDB" id="A0A2S5TH44"/>
<sequence length="518" mass="57751">MNIEAPEELLSFAAEPAAAPHDAAAKPWKILVVDDEEEVHRVTRLALGDILVHGRPLQFIDAYSGRESVEIMRHQPDIAMVLMDVVMETEHAGLDAVQAIRHELQNRFVRIVLRTGQPGQAPEHEVVRRFDINDYKEKTELTTTKLYTLLHTGLSLHRELVAMDQARLGLEQVITASASMFEEQSLEKLQHGLLQQLAALLYARRDAVIVSTGVTAAYTDGSLRIVAGTGSYLGTEGRMADEVLPPEAMSHIERAFMDGMMVVGEHHFAVHFSTRAGSKHVVYLSSESRFEPSDVRLVQLFCRNVTIAFENLALNEEIRRSQRQLILLLSSAIEERSPELRNHVQRVSHYAMLMGRLLGLSGDSIDALGVAAAMHDLGKIAVPDAVLNKPGALSDEERRVMESHVTRGKAMLQGQAGALLRQSELTVAQHHEHWDGGGYPMGLQGEESDLFARITAVADVFDALSSSRCYKEAWSIGEVADYFRRQRGKQFEPRLVDLFLDNLELFLEIRQRYSAPAA</sequence>
<dbReference type="OrthoDB" id="9802066at2"/>
<dbReference type="Proteomes" id="UP000238220">
    <property type="component" value="Unassembled WGS sequence"/>
</dbReference>
<keyword evidence="5" id="KW-1185">Reference proteome</keyword>
<gene>
    <name evidence="4" type="ORF">C3942_09770</name>
</gene>
<dbReference type="Gene3D" id="3.40.50.2300">
    <property type="match status" value="1"/>
</dbReference>
<dbReference type="InterPro" id="IPR052020">
    <property type="entry name" value="Cyclic_di-GMP/3'3'-cGAMP_PDE"/>
</dbReference>
<dbReference type="SMART" id="SM00471">
    <property type="entry name" value="HDc"/>
    <property type="match status" value="1"/>
</dbReference>
<evidence type="ECO:0000313" key="5">
    <source>
        <dbReference type="Proteomes" id="UP000238220"/>
    </source>
</evidence>
<evidence type="ECO:0000259" key="3">
    <source>
        <dbReference type="PROSITE" id="PS51832"/>
    </source>
</evidence>
<evidence type="ECO:0000259" key="2">
    <source>
        <dbReference type="PROSITE" id="PS50110"/>
    </source>
</evidence>
<keyword evidence="1" id="KW-0597">Phosphoprotein</keyword>
<keyword evidence="4" id="KW-0378">Hydrolase</keyword>
<dbReference type="EMBL" id="PSNW01000004">
    <property type="protein sequence ID" value="PPE74306.1"/>
    <property type="molecule type" value="Genomic_DNA"/>
</dbReference>
<dbReference type="InterPro" id="IPR021800">
    <property type="entry name" value="DUF3369"/>
</dbReference>
<dbReference type="SUPFAM" id="SSF52172">
    <property type="entry name" value="CheY-like"/>
    <property type="match status" value="1"/>
</dbReference>
<evidence type="ECO:0000256" key="1">
    <source>
        <dbReference type="PROSITE-ProRule" id="PRU00169"/>
    </source>
</evidence>
<dbReference type="Pfam" id="PF13487">
    <property type="entry name" value="HD_5"/>
    <property type="match status" value="1"/>
</dbReference>
<dbReference type="CDD" id="cd00077">
    <property type="entry name" value="HDc"/>
    <property type="match status" value="1"/>
</dbReference>
<name>A0A2S5TH44_9GAMM</name>
<reference evidence="4 5" key="1">
    <citation type="submission" date="2018-02" db="EMBL/GenBank/DDBJ databases">
        <title>Genome sequencing of Solimonas sp. HR-BB.</title>
        <authorList>
            <person name="Lee Y."/>
            <person name="Jeon C.O."/>
        </authorList>
    </citation>
    <scope>NUCLEOTIDE SEQUENCE [LARGE SCALE GENOMIC DNA]</scope>
    <source>
        <strain evidence="4 5">HR-BB</strain>
    </source>
</reference>
<dbReference type="Pfam" id="PF11849">
    <property type="entry name" value="DUF3369"/>
    <property type="match status" value="1"/>
</dbReference>
<dbReference type="InterPro" id="IPR001789">
    <property type="entry name" value="Sig_transdc_resp-reg_receiver"/>
</dbReference>
<feature type="domain" description="HD-GYP" evidence="3">
    <location>
        <begin position="318"/>
        <end position="515"/>
    </location>
</feature>
<organism evidence="4 5">
    <name type="scientific">Solimonas fluminis</name>
    <dbReference type="NCBI Taxonomy" id="2086571"/>
    <lineage>
        <taxon>Bacteria</taxon>
        <taxon>Pseudomonadati</taxon>
        <taxon>Pseudomonadota</taxon>
        <taxon>Gammaproteobacteria</taxon>
        <taxon>Nevskiales</taxon>
        <taxon>Nevskiaceae</taxon>
        <taxon>Solimonas</taxon>
    </lineage>
</organism>
<proteinExistence type="predicted"/>
<dbReference type="PANTHER" id="PTHR45228">
    <property type="entry name" value="CYCLIC DI-GMP PHOSPHODIESTERASE TM_0186-RELATED"/>
    <property type="match status" value="1"/>
</dbReference>
<dbReference type="RefSeq" id="WP_104230194.1">
    <property type="nucleotide sequence ID" value="NZ_PSNW01000004.1"/>
</dbReference>
<dbReference type="GO" id="GO:0000160">
    <property type="term" value="P:phosphorelay signal transduction system"/>
    <property type="evidence" value="ECO:0007669"/>
    <property type="project" value="InterPro"/>
</dbReference>
<dbReference type="PROSITE" id="PS51832">
    <property type="entry name" value="HD_GYP"/>
    <property type="match status" value="1"/>
</dbReference>
<dbReference type="InterPro" id="IPR037522">
    <property type="entry name" value="HD_GYP_dom"/>
</dbReference>